<dbReference type="InterPro" id="IPR051052">
    <property type="entry name" value="Diverse_substrate_MTase"/>
</dbReference>
<dbReference type="PANTHER" id="PTHR44942">
    <property type="entry name" value="METHYLTRANSF_11 DOMAIN-CONTAINING PROTEIN"/>
    <property type="match status" value="1"/>
</dbReference>
<name>A0AAE0HU98_9PEZI</name>
<organism evidence="2 3">
    <name type="scientific">Apodospora peruviana</name>
    <dbReference type="NCBI Taxonomy" id="516989"/>
    <lineage>
        <taxon>Eukaryota</taxon>
        <taxon>Fungi</taxon>
        <taxon>Dikarya</taxon>
        <taxon>Ascomycota</taxon>
        <taxon>Pezizomycotina</taxon>
        <taxon>Sordariomycetes</taxon>
        <taxon>Sordariomycetidae</taxon>
        <taxon>Sordariales</taxon>
        <taxon>Lasiosphaeriaceae</taxon>
        <taxon>Apodospora</taxon>
    </lineage>
</organism>
<evidence type="ECO:0000313" key="3">
    <source>
        <dbReference type="Proteomes" id="UP001283341"/>
    </source>
</evidence>
<dbReference type="InterPro" id="IPR013216">
    <property type="entry name" value="Methyltransf_11"/>
</dbReference>
<gene>
    <name evidence="2" type="ORF">B0H66DRAFT_568952</name>
</gene>
<dbReference type="CDD" id="cd02440">
    <property type="entry name" value="AdoMet_MTases"/>
    <property type="match status" value="1"/>
</dbReference>
<accession>A0AAE0HU98</accession>
<dbReference type="EMBL" id="JAUEDM010000008">
    <property type="protein sequence ID" value="KAK3312821.1"/>
    <property type="molecule type" value="Genomic_DNA"/>
</dbReference>
<dbReference type="GO" id="GO:0032259">
    <property type="term" value="P:methylation"/>
    <property type="evidence" value="ECO:0007669"/>
    <property type="project" value="UniProtKB-KW"/>
</dbReference>
<evidence type="ECO:0000313" key="2">
    <source>
        <dbReference type="EMBL" id="KAK3312821.1"/>
    </source>
</evidence>
<evidence type="ECO:0000259" key="1">
    <source>
        <dbReference type="Pfam" id="PF08241"/>
    </source>
</evidence>
<reference evidence="2" key="2">
    <citation type="submission" date="2023-06" db="EMBL/GenBank/DDBJ databases">
        <authorList>
            <consortium name="Lawrence Berkeley National Laboratory"/>
            <person name="Haridas S."/>
            <person name="Hensen N."/>
            <person name="Bonometti L."/>
            <person name="Westerberg I."/>
            <person name="Brannstrom I.O."/>
            <person name="Guillou S."/>
            <person name="Cros-Aarteil S."/>
            <person name="Calhoun S."/>
            <person name="Kuo A."/>
            <person name="Mondo S."/>
            <person name="Pangilinan J."/>
            <person name="Riley R."/>
            <person name="Labutti K."/>
            <person name="Andreopoulos B."/>
            <person name="Lipzen A."/>
            <person name="Chen C."/>
            <person name="Yanf M."/>
            <person name="Daum C."/>
            <person name="Ng V."/>
            <person name="Clum A."/>
            <person name="Steindorff A."/>
            <person name="Ohm R."/>
            <person name="Martin F."/>
            <person name="Silar P."/>
            <person name="Natvig D."/>
            <person name="Lalanne C."/>
            <person name="Gautier V."/>
            <person name="Ament-Velasquez S.L."/>
            <person name="Kruys A."/>
            <person name="Hutchinson M.I."/>
            <person name="Powell A.J."/>
            <person name="Barry K."/>
            <person name="Miller A.N."/>
            <person name="Grigoriev I.V."/>
            <person name="Debuchy R."/>
            <person name="Gladieux P."/>
            <person name="Thoren M.H."/>
            <person name="Johannesson H."/>
        </authorList>
    </citation>
    <scope>NUCLEOTIDE SEQUENCE</scope>
    <source>
        <strain evidence="2">CBS 118394</strain>
    </source>
</reference>
<feature type="domain" description="Methyltransferase type 11" evidence="1">
    <location>
        <begin position="57"/>
        <end position="156"/>
    </location>
</feature>
<dbReference type="InterPro" id="IPR029063">
    <property type="entry name" value="SAM-dependent_MTases_sf"/>
</dbReference>
<dbReference type="Proteomes" id="UP001283341">
    <property type="component" value="Unassembled WGS sequence"/>
</dbReference>
<comment type="caution">
    <text evidence="2">The sequence shown here is derived from an EMBL/GenBank/DDBJ whole genome shotgun (WGS) entry which is preliminary data.</text>
</comment>
<dbReference type="AlphaFoldDB" id="A0AAE0HU98"/>
<dbReference type="GO" id="GO:0008757">
    <property type="term" value="F:S-adenosylmethionine-dependent methyltransferase activity"/>
    <property type="evidence" value="ECO:0007669"/>
    <property type="project" value="InterPro"/>
</dbReference>
<reference evidence="2" key="1">
    <citation type="journal article" date="2023" name="Mol. Phylogenet. Evol.">
        <title>Genome-scale phylogeny and comparative genomics of the fungal order Sordariales.</title>
        <authorList>
            <person name="Hensen N."/>
            <person name="Bonometti L."/>
            <person name="Westerberg I."/>
            <person name="Brannstrom I.O."/>
            <person name="Guillou S."/>
            <person name="Cros-Aarteil S."/>
            <person name="Calhoun S."/>
            <person name="Haridas S."/>
            <person name="Kuo A."/>
            <person name="Mondo S."/>
            <person name="Pangilinan J."/>
            <person name="Riley R."/>
            <person name="LaButti K."/>
            <person name="Andreopoulos B."/>
            <person name="Lipzen A."/>
            <person name="Chen C."/>
            <person name="Yan M."/>
            <person name="Daum C."/>
            <person name="Ng V."/>
            <person name="Clum A."/>
            <person name="Steindorff A."/>
            <person name="Ohm R.A."/>
            <person name="Martin F."/>
            <person name="Silar P."/>
            <person name="Natvig D.O."/>
            <person name="Lalanne C."/>
            <person name="Gautier V."/>
            <person name="Ament-Velasquez S.L."/>
            <person name="Kruys A."/>
            <person name="Hutchinson M.I."/>
            <person name="Powell A.J."/>
            <person name="Barry K."/>
            <person name="Miller A.N."/>
            <person name="Grigoriev I.V."/>
            <person name="Debuchy R."/>
            <person name="Gladieux P."/>
            <person name="Hiltunen Thoren M."/>
            <person name="Johannesson H."/>
        </authorList>
    </citation>
    <scope>NUCLEOTIDE SEQUENCE</scope>
    <source>
        <strain evidence="2">CBS 118394</strain>
    </source>
</reference>
<keyword evidence="3" id="KW-1185">Reference proteome</keyword>
<dbReference type="Gene3D" id="3.40.50.150">
    <property type="entry name" value="Vaccinia Virus protein VP39"/>
    <property type="match status" value="1"/>
</dbReference>
<protein>
    <submittedName>
        <fullName evidence="2">S-adenosyl-L-methionine-dependent methyltransferase</fullName>
    </submittedName>
</protein>
<keyword evidence="2" id="KW-0489">Methyltransferase</keyword>
<dbReference type="Pfam" id="PF08241">
    <property type="entry name" value="Methyltransf_11"/>
    <property type="match status" value="1"/>
</dbReference>
<sequence length="315" mass="34998">MSQPPPNTSTTTEKTFTAYTPEQAKGYVQARLNYHPNVYQAVLNHHTSTGGKLTTLLDIGCGPGLAVRSLAPHFQHAIGLDPSQGMITTARSLDPTSSIRFEVSTAESLGSDLQKDPVKPGSVDLLVASNAAHWFDLPKFWLAAARILKPGGTVAFWTSGPIDVHPSMPNAVALQEAMDAHEKKHIEQYYAEGNWHTRDRYARLVMPWSVDPPVGEFDEGQFVRREWDDEADGPFFMDEMKALDLDAFEKAYGSASPYVRWREAHPGDVGTERDTIKILRAEIEKLLWEAGVEKGKERLKGKVKGVILFVKKNDL</sequence>
<keyword evidence="2" id="KW-0808">Transferase</keyword>
<proteinExistence type="predicted"/>
<dbReference type="SUPFAM" id="SSF53335">
    <property type="entry name" value="S-adenosyl-L-methionine-dependent methyltransferases"/>
    <property type="match status" value="1"/>
</dbReference>
<dbReference type="PANTHER" id="PTHR44942:SF10">
    <property type="entry name" value="METHYLTRANSFERASE TYPE 11 DOMAIN-CONTAINING PROTEIN"/>
    <property type="match status" value="1"/>
</dbReference>